<keyword evidence="3 7" id="KW-0812">Transmembrane</keyword>
<keyword evidence="2" id="KW-1003">Cell membrane</keyword>
<dbReference type="AlphaFoldDB" id="A0A9D2CKJ7"/>
<dbReference type="GO" id="GO:0005886">
    <property type="term" value="C:plasma membrane"/>
    <property type="evidence" value="ECO:0007669"/>
    <property type="project" value="UniProtKB-SubCell"/>
</dbReference>
<keyword evidence="4 7" id="KW-1133">Transmembrane helix</keyword>
<comment type="similarity">
    <text evidence="6">Belongs to the ABC-4 integral membrane protein family.</text>
</comment>
<dbReference type="Proteomes" id="UP000886851">
    <property type="component" value="Unassembled WGS sequence"/>
</dbReference>
<evidence type="ECO:0000256" key="5">
    <source>
        <dbReference type="ARBA" id="ARBA00023136"/>
    </source>
</evidence>
<evidence type="ECO:0000256" key="6">
    <source>
        <dbReference type="ARBA" id="ARBA00038076"/>
    </source>
</evidence>
<dbReference type="PANTHER" id="PTHR30572:SF4">
    <property type="entry name" value="ABC TRANSPORTER PERMEASE YTRF"/>
    <property type="match status" value="1"/>
</dbReference>
<feature type="transmembrane region" description="Helical" evidence="7">
    <location>
        <begin position="279"/>
        <end position="307"/>
    </location>
</feature>
<evidence type="ECO:0000313" key="11">
    <source>
        <dbReference type="Proteomes" id="UP000886851"/>
    </source>
</evidence>
<organism evidence="10 11">
    <name type="scientific">Candidatus Bacteroides pullicola</name>
    <dbReference type="NCBI Taxonomy" id="2838475"/>
    <lineage>
        <taxon>Bacteria</taxon>
        <taxon>Pseudomonadati</taxon>
        <taxon>Bacteroidota</taxon>
        <taxon>Bacteroidia</taxon>
        <taxon>Bacteroidales</taxon>
        <taxon>Bacteroidaceae</taxon>
        <taxon>Bacteroides</taxon>
    </lineage>
</organism>
<evidence type="ECO:0000256" key="2">
    <source>
        <dbReference type="ARBA" id="ARBA00022475"/>
    </source>
</evidence>
<sequence length="406" mass="44074">MNGTNLFKIALRALANNKMRAFLTMLGIIIGVASVITMLAIGQGSKRSIQAQISEMGSNIIMIHPGGERRGGVRMDPSEMQTLKLTDYEALRNETNFLSAVSPNVSSSGQLIAGNNNYPSSISGVGTEYLDIRQLSIEQGEMFSEADIQVSAKVCVIGQTIVDNLFPGGEDPVGRVIRFNQVPFRVVGVLKAKGYNSMGMDQDDIVLAPYTTVMKRLLAQTYLEGIFASALSEDMTDYATDEITTILRRNHKLQADEEDDFTIRSQQELSSMLNSTTDLMTTLLACIAGISLVVGGIGIMNIMYVSVTERTREIGLRMSVGARGIDILAQFLIEAILISITGGLIGVVVGCGASVVVKNVAHWPIYIQAWSVFLSFAVCTVTGVFFGWYPAKKAAQLDPIEAIRYE</sequence>
<accession>A0A9D2CKJ7</accession>
<feature type="transmembrane region" description="Helical" evidence="7">
    <location>
        <begin position="369"/>
        <end position="389"/>
    </location>
</feature>
<proteinExistence type="inferred from homology"/>
<evidence type="ECO:0000259" key="9">
    <source>
        <dbReference type="Pfam" id="PF12704"/>
    </source>
</evidence>
<comment type="caution">
    <text evidence="10">The sequence shown here is derived from an EMBL/GenBank/DDBJ whole genome shotgun (WGS) entry which is preliminary data.</text>
</comment>
<feature type="transmembrane region" description="Helical" evidence="7">
    <location>
        <begin position="21"/>
        <end position="42"/>
    </location>
</feature>
<protein>
    <submittedName>
        <fullName evidence="10">ABC transporter permease</fullName>
    </submittedName>
</protein>
<comment type="subcellular location">
    <subcellularLocation>
        <location evidence="1">Cell membrane</location>
        <topology evidence="1">Multi-pass membrane protein</topology>
    </subcellularLocation>
</comment>
<dbReference type="InterPro" id="IPR050250">
    <property type="entry name" value="Macrolide_Exporter_MacB"/>
</dbReference>
<dbReference type="GO" id="GO:0022857">
    <property type="term" value="F:transmembrane transporter activity"/>
    <property type="evidence" value="ECO:0007669"/>
    <property type="project" value="TreeGrafter"/>
</dbReference>
<evidence type="ECO:0000259" key="8">
    <source>
        <dbReference type="Pfam" id="PF02687"/>
    </source>
</evidence>
<evidence type="ECO:0000256" key="7">
    <source>
        <dbReference type="SAM" id="Phobius"/>
    </source>
</evidence>
<dbReference type="Pfam" id="PF12704">
    <property type="entry name" value="MacB_PCD"/>
    <property type="match status" value="1"/>
</dbReference>
<reference evidence="10" key="1">
    <citation type="journal article" date="2021" name="PeerJ">
        <title>Extensive microbial diversity within the chicken gut microbiome revealed by metagenomics and culture.</title>
        <authorList>
            <person name="Gilroy R."/>
            <person name="Ravi A."/>
            <person name="Getino M."/>
            <person name="Pursley I."/>
            <person name="Horton D.L."/>
            <person name="Alikhan N.F."/>
            <person name="Baker D."/>
            <person name="Gharbi K."/>
            <person name="Hall N."/>
            <person name="Watson M."/>
            <person name="Adriaenssens E.M."/>
            <person name="Foster-Nyarko E."/>
            <person name="Jarju S."/>
            <person name="Secka A."/>
            <person name="Antonio M."/>
            <person name="Oren A."/>
            <person name="Chaudhuri R.R."/>
            <person name="La Ragione R."/>
            <person name="Hildebrand F."/>
            <person name="Pallen M.J."/>
        </authorList>
    </citation>
    <scope>NUCLEOTIDE SEQUENCE</scope>
    <source>
        <strain evidence="10">Gambia2-208</strain>
    </source>
</reference>
<dbReference type="InterPro" id="IPR003838">
    <property type="entry name" value="ABC3_permease_C"/>
</dbReference>
<gene>
    <name evidence="10" type="ORF">H9824_01915</name>
</gene>
<feature type="domain" description="MacB-like periplasmic core" evidence="9">
    <location>
        <begin position="22"/>
        <end position="245"/>
    </location>
</feature>
<dbReference type="PANTHER" id="PTHR30572">
    <property type="entry name" value="MEMBRANE COMPONENT OF TRANSPORTER-RELATED"/>
    <property type="match status" value="1"/>
</dbReference>
<reference evidence="10" key="2">
    <citation type="submission" date="2021-04" db="EMBL/GenBank/DDBJ databases">
        <authorList>
            <person name="Gilroy R."/>
        </authorList>
    </citation>
    <scope>NUCLEOTIDE SEQUENCE</scope>
    <source>
        <strain evidence="10">Gambia2-208</strain>
    </source>
</reference>
<evidence type="ECO:0000256" key="4">
    <source>
        <dbReference type="ARBA" id="ARBA00022989"/>
    </source>
</evidence>
<feature type="domain" description="ABC3 transporter permease C-terminal" evidence="8">
    <location>
        <begin position="286"/>
        <end position="399"/>
    </location>
</feature>
<name>A0A9D2CKJ7_9BACE</name>
<evidence type="ECO:0000313" key="10">
    <source>
        <dbReference type="EMBL" id="HIY87445.1"/>
    </source>
</evidence>
<dbReference type="InterPro" id="IPR025857">
    <property type="entry name" value="MacB_PCD"/>
</dbReference>
<dbReference type="Pfam" id="PF02687">
    <property type="entry name" value="FtsX"/>
    <property type="match status" value="1"/>
</dbReference>
<evidence type="ECO:0000256" key="1">
    <source>
        <dbReference type="ARBA" id="ARBA00004651"/>
    </source>
</evidence>
<keyword evidence="5 7" id="KW-0472">Membrane</keyword>
<feature type="transmembrane region" description="Helical" evidence="7">
    <location>
        <begin position="328"/>
        <end position="357"/>
    </location>
</feature>
<evidence type="ECO:0000256" key="3">
    <source>
        <dbReference type="ARBA" id="ARBA00022692"/>
    </source>
</evidence>
<dbReference type="EMBL" id="DXCV01000018">
    <property type="protein sequence ID" value="HIY87445.1"/>
    <property type="molecule type" value="Genomic_DNA"/>
</dbReference>